<keyword evidence="2" id="KW-0805">Transcription regulation</keyword>
<dbReference type="OrthoDB" id="10266074at2759"/>
<feature type="compositionally biased region" description="Low complexity" evidence="7">
    <location>
        <begin position="90"/>
        <end position="107"/>
    </location>
</feature>
<evidence type="ECO:0000313" key="9">
    <source>
        <dbReference type="Proteomes" id="UP000242146"/>
    </source>
</evidence>
<evidence type="ECO:0000256" key="2">
    <source>
        <dbReference type="ARBA" id="ARBA00023015"/>
    </source>
</evidence>
<evidence type="ECO:0000256" key="1">
    <source>
        <dbReference type="ARBA" id="ARBA00004123"/>
    </source>
</evidence>
<dbReference type="STRING" id="101127.A0A1X2GER8"/>
<evidence type="ECO:0000256" key="7">
    <source>
        <dbReference type="SAM" id="MobiDB-lite"/>
    </source>
</evidence>
<dbReference type="CDD" id="cd07978">
    <property type="entry name" value="HFD_TAF13"/>
    <property type="match status" value="1"/>
</dbReference>
<dbReference type="InterPro" id="IPR003195">
    <property type="entry name" value="TFIID_TAF13"/>
</dbReference>
<dbReference type="PANTHER" id="PTHR11380">
    <property type="entry name" value="TRANSCRIPTION INITIATION FACTOR TFIID/SUPT3-RELATED"/>
    <property type="match status" value="1"/>
</dbReference>
<dbReference type="PANTHER" id="PTHR11380:SF5">
    <property type="entry name" value="TRANSCRIPTION INITIATION FACTOR TFIID SUBUNIT 13"/>
    <property type="match status" value="1"/>
</dbReference>
<organism evidence="8 9">
    <name type="scientific">Hesseltinella vesiculosa</name>
    <dbReference type="NCBI Taxonomy" id="101127"/>
    <lineage>
        <taxon>Eukaryota</taxon>
        <taxon>Fungi</taxon>
        <taxon>Fungi incertae sedis</taxon>
        <taxon>Mucoromycota</taxon>
        <taxon>Mucoromycotina</taxon>
        <taxon>Mucoromycetes</taxon>
        <taxon>Mucorales</taxon>
        <taxon>Cunninghamellaceae</taxon>
        <taxon>Hesseltinella</taxon>
    </lineage>
</organism>
<comment type="subcellular location">
    <subcellularLocation>
        <location evidence="1">Nucleus</location>
    </subcellularLocation>
</comment>
<comment type="similarity">
    <text evidence="5">Belongs to the TAF13 family.</text>
</comment>
<evidence type="ECO:0000256" key="4">
    <source>
        <dbReference type="ARBA" id="ARBA00023242"/>
    </source>
</evidence>
<evidence type="ECO:0000313" key="8">
    <source>
        <dbReference type="EMBL" id="ORX52030.1"/>
    </source>
</evidence>
<comment type="caution">
    <text evidence="8">The sequence shown here is derived from an EMBL/GenBank/DDBJ whole genome shotgun (WGS) entry which is preliminary data.</text>
</comment>
<evidence type="ECO:0000256" key="6">
    <source>
        <dbReference type="ARBA" id="ARBA00040136"/>
    </source>
</evidence>
<dbReference type="GO" id="GO:0051123">
    <property type="term" value="P:RNA polymerase II preinitiation complex assembly"/>
    <property type="evidence" value="ECO:0007669"/>
    <property type="project" value="TreeGrafter"/>
</dbReference>
<name>A0A1X2GER8_9FUNG</name>
<dbReference type="AlphaFoldDB" id="A0A1X2GER8"/>
<dbReference type="Pfam" id="PF02269">
    <property type="entry name" value="TFIID-18kDa"/>
    <property type="match status" value="1"/>
</dbReference>
<dbReference type="SUPFAM" id="SSF47113">
    <property type="entry name" value="Histone-fold"/>
    <property type="match status" value="1"/>
</dbReference>
<feature type="region of interest" description="Disordered" evidence="7">
    <location>
        <begin position="77"/>
        <end position="122"/>
    </location>
</feature>
<keyword evidence="9" id="KW-1185">Reference proteome</keyword>
<evidence type="ECO:0000256" key="3">
    <source>
        <dbReference type="ARBA" id="ARBA00023163"/>
    </source>
</evidence>
<protein>
    <recommendedName>
        <fullName evidence="6">Transcription initiation factor TFIID subunit 13</fullName>
    </recommendedName>
</protein>
<reference evidence="8 9" key="1">
    <citation type="submission" date="2016-07" db="EMBL/GenBank/DDBJ databases">
        <title>Pervasive Adenine N6-methylation of Active Genes in Fungi.</title>
        <authorList>
            <consortium name="DOE Joint Genome Institute"/>
            <person name="Mondo S.J."/>
            <person name="Dannebaum R.O."/>
            <person name="Kuo R.C."/>
            <person name="Labutti K."/>
            <person name="Haridas S."/>
            <person name="Kuo A."/>
            <person name="Salamov A."/>
            <person name="Ahrendt S.R."/>
            <person name="Lipzen A."/>
            <person name="Sullivan W."/>
            <person name="Andreopoulos W.B."/>
            <person name="Clum A."/>
            <person name="Lindquist E."/>
            <person name="Daum C."/>
            <person name="Ramamoorthy G.K."/>
            <person name="Gryganskyi A."/>
            <person name="Culley D."/>
            <person name="Magnuson J.K."/>
            <person name="James T.Y."/>
            <person name="O'Malley M.A."/>
            <person name="Stajich J.E."/>
            <person name="Spatafora J.W."/>
            <person name="Visel A."/>
            <person name="Grigoriev I.V."/>
        </authorList>
    </citation>
    <scope>NUCLEOTIDE SEQUENCE [LARGE SCALE GENOMIC DNA]</scope>
    <source>
        <strain evidence="8 9">NRRL 3301</strain>
    </source>
</reference>
<dbReference type="EMBL" id="MCGT01000019">
    <property type="protein sequence ID" value="ORX52030.1"/>
    <property type="molecule type" value="Genomic_DNA"/>
</dbReference>
<dbReference type="GO" id="GO:0005669">
    <property type="term" value="C:transcription factor TFIID complex"/>
    <property type="evidence" value="ECO:0007669"/>
    <property type="project" value="TreeGrafter"/>
</dbReference>
<dbReference type="InterPro" id="IPR009072">
    <property type="entry name" value="Histone-fold"/>
</dbReference>
<sequence length="122" mass="14128">MYGFGDVANPADDSIALMDDLVIDYISEMVSDVSSASEAKGRIRVEDFKFVLRKDPKKLARVEELLYMNEDIRRAKQLFDEGEMERNEQQKSQQQQQQQQQQQSKQPPIVPPPPSQRHQPTH</sequence>
<proteinExistence type="inferred from homology"/>
<dbReference type="Proteomes" id="UP000242146">
    <property type="component" value="Unassembled WGS sequence"/>
</dbReference>
<feature type="compositionally biased region" description="Basic and acidic residues" evidence="7">
    <location>
        <begin position="77"/>
        <end position="89"/>
    </location>
</feature>
<gene>
    <name evidence="8" type="ORF">DM01DRAFT_1289128</name>
</gene>
<accession>A0A1X2GER8</accession>
<keyword evidence="3" id="KW-0804">Transcription</keyword>
<keyword evidence="4" id="KW-0539">Nucleus</keyword>
<evidence type="ECO:0000256" key="5">
    <source>
        <dbReference type="ARBA" id="ARBA00038392"/>
    </source>
</evidence>
<dbReference type="Gene3D" id="1.10.20.10">
    <property type="entry name" value="Histone, subunit A"/>
    <property type="match status" value="1"/>
</dbReference>
<dbReference type="GO" id="GO:0046982">
    <property type="term" value="F:protein heterodimerization activity"/>
    <property type="evidence" value="ECO:0007669"/>
    <property type="project" value="InterPro"/>
</dbReference>